<reference evidence="1" key="1">
    <citation type="journal article" date="2015" name="Nature">
        <title>Complex archaea that bridge the gap between prokaryotes and eukaryotes.</title>
        <authorList>
            <person name="Spang A."/>
            <person name="Saw J.H."/>
            <person name="Jorgensen S.L."/>
            <person name="Zaremba-Niedzwiedzka K."/>
            <person name="Martijn J."/>
            <person name="Lind A.E."/>
            <person name="van Eijk R."/>
            <person name="Schleper C."/>
            <person name="Guy L."/>
            <person name="Ettema T.J."/>
        </authorList>
    </citation>
    <scope>NUCLEOTIDE SEQUENCE</scope>
</reference>
<evidence type="ECO:0000313" key="1">
    <source>
        <dbReference type="EMBL" id="KKN65770.1"/>
    </source>
</evidence>
<gene>
    <name evidence="1" type="ORF">LCGC14_0478150</name>
</gene>
<proteinExistence type="predicted"/>
<comment type="caution">
    <text evidence="1">The sequence shown here is derived from an EMBL/GenBank/DDBJ whole genome shotgun (WGS) entry which is preliminary data.</text>
</comment>
<sequence length="145" mass="15267">MADWDDPELTSTYADFLSKLKARDVDAACLKESSSNTPTGYIQWVVASNKFQRWSGSAWVDLVLSVAGGGTAGVVALGTMAFQNSNAVAISAGTIAGLTTFEFACDLIPDGDETRNLGSDAKKIKKAYIGEGLVIPVGVDKWVTA</sequence>
<dbReference type="EMBL" id="LAZR01000516">
    <property type="protein sequence ID" value="KKN65770.1"/>
    <property type="molecule type" value="Genomic_DNA"/>
</dbReference>
<dbReference type="AlphaFoldDB" id="A0A0F9SA70"/>
<organism evidence="1">
    <name type="scientific">marine sediment metagenome</name>
    <dbReference type="NCBI Taxonomy" id="412755"/>
    <lineage>
        <taxon>unclassified sequences</taxon>
        <taxon>metagenomes</taxon>
        <taxon>ecological metagenomes</taxon>
    </lineage>
</organism>
<protein>
    <submittedName>
        <fullName evidence="1">Uncharacterized protein</fullName>
    </submittedName>
</protein>
<accession>A0A0F9SA70</accession>
<name>A0A0F9SA70_9ZZZZ</name>